<keyword evidence="4 9" id="KW-0408">Iron</keyword>
<evidence type="ECO:0000259" key="10">
    <source>
        <dbReference type="Pfam" id="PF00920"/>
    </source>
</evidence>
<keyword evidence="7 9" id="KW-0456">Lyase</keyword>
<dbReference type="InterPro" id="IPR037237">
    <property type="entry name" value="IlvD/EDD_N"/>
</dbReference>
<comment type="function">
    <text evidence="9">Catalyzes the dehydration of 6-phospho-D-gluconate to 2-dehydro-3-deoxy-6-phospho-D-gluconate.</text>
</comment>
<evidence type="ECO:0000259" key="11">
    <source>
        <dbReference type="Pfam" id="PF24877"/>
    </source>
</evidence>
<keyword evidence="3 9" id="KW-0479">Metal-binding</keyword>
<dbReference type="GO" id="GO:0019521">
    <property type="term" value="P:D-gluconate metabolic process"/>
    <property type="evidence" value="ECO:0007669"/>
    <property type="project" value="UniProtKB-KW"/>
</dbReference>
<evidence type="ECO:0000256" key="6">
    <source>
        <dbReference type="ARBA" id="ARBA00023064"/>
    </source>
</evidence>
<dbReference type="GO" id="GO:0051539">
    <property type="term" value="F:4 iron, 4 sulfur cluster binding"/>
    <property type="evidence" value="ECO:0007669"/>
    <property type="project" value="UniProtKB-UniRule"/>
</dbReference>
<dbReference type="PROSITE" id="PS00886">
    <property type="entry name" value="ILVD_EDD_1"/>
    <property type="match status" value="1"/>
</dbReference>
<dbReference type="InterPro" id="IPR004786">
    <property type="entry name" value="6-phosphgluc_deHydtase"/>
</dbReference>
<comment type="cofactor">
    <cofactor evidence="9">
        <name>[4Fe-4S] cluster</name>
        <dbReference type="ChEBI" id="CHEBI:49883"/>
    </cofactor>
    <text evidence="9">Binds 1 [4Fe-4S] cluster.</text>
</comment>
<dbReference type="InterPro" id="IPR000581">
    <property type="entry name" value="ILV_EDD_N"/>
</dbReference>
<organism evidence="12 13">
    <name type="scientific">Yersinia pseudotuberculosis</name>
    <dbReference type="NCBI Taxonomy" id="633"/>
    <lineage>
        <taxon>Bacteria</taxon>
        <taxon>Pseudomonadati</taxon>
        <taxon>Pseudomonadota</taxon>
        <taxon>Gammaproteobacteria</taxon>
        <taxon>Enterobacterales</taxon>
        <taxon>Yersiniaceae</taxon>
        <taxon>Yersinia</taxon>
    </lineage>
</organism>
<name>A0A380QBU5_YERPU</name>
<evidence type="ECO:0000256" key="1">
    <source>
        <dbReference type="ARBA" id="ARBA00006486"/>
    </source>
</evidence>
<evidence type="ECO:0000256" key="7">
    <source>
        <dbReference type="ARBA" id="ARBA00023239"/>
    </source>
</evidence>
<dbReference type="EMBL" id="UHJC01000001">
    <property type="protein sequence ID" value="SUP84125.1"/>
    <property type="molecule type" value="Genomic_DNA"/>
</dbReference>
<dbReference type="HAMAP" id="MF_02094">
    <property type="entry name" value="Edd"/>
    <property type="match status" value="1"/>
</dbReference>
<dbReference type="SUPFAM" id="SSF52016">
    <property type="entry name" value="LeuD/IlvD-like"/>
    <property type="match status" value="1"/>
</dbReference>
<sequence length="652" mass="70001">MNLQQQLAYCQPHQQRGMEMNPIITRVTQRIIARSAATRTAYLQRISAAKEHTVHRSQLACGNLAHGFAACQPEDKAALKNRVRSDIAIITSYNDMLSAHQPYEHYPQQLKDALHEVGAIGQVAGGVPAMCDGVTQGQDGMELSLMSRDVIAMSAAIGLSHNMFDGALYLGVCDKIVPGLLMAALSFGHLPAIFVPAGPMASGLPNKEKVRIRQLYAEGKVDRQALLEAEAASYHSAGTCTFYGTANSNQMVMEVMGLHLPGASFIQPNTPLRDALTAAAARQITRLTETGINCIDSYHIDGNHINSNHINSNHINSNHINNSYLPVGQLVDEKVVVNGIVALLATGGSTNHTLHLIAMARAAGIIINWDDFSELSEAVPQLCRIYPNGPADINYFQASGGVALLVNMLLQGGLLHEEVHTVAGFGLQRYTQEPYLAAGKLQWRPGPQQSLDATVIASLEQPFSAQGGINVLNGNLGRAVMKTSAVPREHQVIEGPAKVFERQHDVEAAFESGDLDRDCVVVVRYQGPQAIGMPELHKLMPPLGVLLDRGFKVALVTDGRLSGASGKVPSAIHVTPEAYCGGLLANVRNGDRIRVDGVSGELSLLVDEAELATRDNLLPAISAFHVGCGRELFGALREQLSGAEQGACCIRF</sequence>
<evidence type="ECO:0000256" key="4">
    <source>
        <dbReference type="ARBA" id="ARBA00023004"/>
    </source>
</evidence>
<dbReference type="GO" id="GO:0005829">
    <property type="term" value="C:cytosol"/>
    <property type="evidence" value="ECO:0007669"/>
    <property type="project" value="TreeGrafter"/>
</dbReference>
<dbReference type="InterPro" id="IPR056740">
    <property type="entry name" value="ILV_EDD_C"/>
</dbReference>
<reference evidence="12 13" key="1">
    <citation type="submission" date="2018-06" db="EMBL/GenBank/DDBJ databases">
        <authorList>
            <consortium name="Pathogen Informatics"/>
            <person name="Doyle S."/>
        </authorList>
    </citation>
    <scope>NUCLEOTIDE SEQUENCE [LARGE SCALE GENOMIC DNA]</scope>
    <source>
        <strain evidence="12 13">NCTC8580</strain>
    </source>
</reference>
<dbReference type="GO" id="GO:0009255">
    <property type="term" value="P:Entner-Doudoroff pathway through 6-phosphogluconate"/>
    <property type="evidence" value="ECO:0007669"/>
    <property type="project" value="UniProtKB-UniRule"/>
</dbReference>
<dbReference type="PROSITE" id="PS00887">
    <property type="entry name" value="ILVD_EDD_2"/>
    <property type="match status" value="1"/>
</dbReference>
<accession>A0A380QBU5</accession>
<evidence type="ECO:0000256" key="2">
    <source>
        <dbReference type="ARBA" id="ARBA00022485"/>
    </source>
</evidence>
<keyword evidence="8 9" id="KW-0119">Carbohydrate metabolism</keyword>
<keyword evidence="5 9" id="KW-0411">Iron-sulfur</keyword>
<keyword evidence="2 9" id="KW-0004">4Fe-4S</keyword>
<dbReference type="Proteomes" id="UP000255087">
    <property type="component" value="Unassembled WGS sequence"/>
</dbReference>
<dbReference type="FunFam" id="3.50.30.80:FF:000001">
    <property type="entry name" value="Dihydroxy-acid dehydratase"/>
    <property type="match status" value="1"/>
</dbReference>
<comment type="catalytic activity">
    <reaction evidence="9">
        <text>6-phospho-D-gluconate = 2-dehydro-3-deoxy-6-phospho-D-gluconate + H2O</text>
        <dbReference type="Rhea" id="RHEA:17277"/>
        <dbReference type="ChEBI" id="CHEBI:15377"/>
        <dbReference type="ChEBI" id="CHEBI:57569"/>
        <dbReference type="ChEBI" id="CHEBI:58759"/>
        <dbReference type="EC" id="4.2.1.12"/>
    </reaction>
</comment>
<dbReference type="EC" id="4.2.1.12" evidence="9"/>
<dbReference type="SUPFAM" id="SSF143975">
    <property type="entry name" value="IlvD/EDD N-terminal domain-like"/>
    <property type="match status" value="1"/>
</dbReference>
<protein>
    <recommendedName>
        <fullName evidence="9">Phosphogluconate dehydratase</fullName>
        <ecNumber evidence="9">4.2.1.12</ecNumber>
    </recommendedName>
</protein>
<dbReference type="Pfam" id="PF00920">
    <property type="entry name" value="ILVD_EDD_N"/>
    <property type="match status" value="1"/>
</dbReference>
<dbReference type="GO" id="GO:0046872">
    <property type="term" value="F:metal ion binding"/>
    <property type="evidence" value="ECO:0007669"/>
    <property type="project" value="UniProtKB-KW"/>
</dbReference>
<dbReference type="InterPro" id="IPR042096">
    <property type="entry name" value="Dihydro-acid_dehy_C"/>
</dbReference>
<dbReference type="AlphaFoldDB" id="A0A380QBU5"/>
<dbReference type="PANTHER" id="PTHR43661">
    <property type="entry name" value="D-XYLONATE DEHYDRATASE"/>
    <property type="match status" value="1"/>
</dbReference>
<evidence type="ECO:0000256" key="9">
    <source>
        <dbReference type="HAMAP-Rule" id="MF_02094"/>
    </source>
</evidence>
<feature type="domain" description="Dihydroxy-acid/6-phosphogluconate dehydratase N-terminal" evidence="10">
    <location>
        <begin position="86"/>
        <end position="427"/>
    </location>
</feature>
<evidence type="ECO:0000313" key="12">
    <source>
        <dbReference type="EMBL" id="SUP84125.1"/>
    </source>
</evidence>
<evidence type="ECO:0000256" key="8">
    <source>
        <dbReference type="ARBA" id="ARBA00023277"/>
    </source>
</evidence>
<dbReference type="UniPathway" id="UPA00226"/>
<comment type="similarity">
    <text evidence="1 9">Belongs to the IlvD/Edd family.</text>
</comment>
<feature type="binding site" evidence="9">
    <location>
        <position position="240"/>
    </location>
    <ligand>
        <name>[4Fe-4S] cluster</name>
        <dbReference type="ChEBI" id="CHEBI:49883"/>
    </ligand>
</feature>
<dbReference type="Pfam" id="PF24877">
    <property type="entry name" value="ILV_EDD_C"/>
    <property type="match status" value="1"/>
</dbReference>
<dbReference type="InterPro" id="IPR020558">
    <property type="entry name" value="DiOHA_6PGluconate_deHydtase_CS"/>
</dbReference>
<gene>
    <name evidence="9 12" type="primary">edd</name>
    <name evidence="12" type="ORF">NCTC8580_02908</name>
</gene>
<proteinExistence type="inferred from homology"/>
<comment type="pathway">
    <text evidence="9">Carbohydrate metabolism; Entner-Doudoroff pathway.</text>
</comment>
<keyword evidence="6 9" id="KW-0311">Gluconate utilization</keyword>
<evidence type="ECO:0000313" key="13">
    <source>
        <dbReference type="Proteomes" id="UP000255087"/>
    </source>
</evidence>
<dbReference type="GO" id="GO:0004456">
    <property type="term" value="F:phosphogluconate dehydratase activity"/>
    <property type="evidence" value="ECO:0007669"/>
    <property type="project" value="UniProtKB-UniRule"/>
</dbReference>
<feature type="binding site" evidence="9">
    <location>
        <position position="173"/>
    </location>
    <ligand>
        <name>[4Fe-4S] cluster</name>
        <dbReference type="ChEBI" id="CHEBI:49883"/>
    </ligand>
</feature>
<dbReference type="PANTHER" id="PTHR43661:SF1">
    <property type="entry name" value="PHOSPHOGLUCONATE DEHYDRATASE"/>
    <property type="match status" value="1"/>
</dbReference>
<feature type="domain" description="Dihydroxy-acid/6-phosphogluconate dehydratase C-terminal" evidence="11">
    <location>
        <begin position="455"/>
        <end position="647"/>
    </location>
</feature>
<evidence type="ECO:0000256" key="3">
    <source>
        <dbReference type="ARBA" id="ARBA00022723"/>
    </source>
</evidence>
<evidence type="ECO:0000256" key="5">
    <source>
        <dbReference type="ARBA" id="ARBA00023014"/>
    </source>
</evidence>
<dbReference type="Gene3D" id="3.50.30.80">
    <property type="entry name" value="IlvD/EDD C-terminal domain-like"/>
    <property type="match status" value="1"/>
</dbReference>